<evidence type="ECO:0000313" key="11">
    <source>
        <dbReference type="Proteomes" id="UP000334923"/>
    </source>
</evidence>
<sequence length="276" mass="30352">MMRTFRPPPPAIAIALLLSTLAHFFTGSSAWARGKREASWTSGAHHRVHPSAPSQRIIKVSLEGRVVYVMEGNRPLLVMPTCSGRPGHLTPTGVFHVTGKATRRRSRHYGFWVKDGQTVEGTKAGGPPSRARGWKFVGYPMPFWVGFSPGYGFHEGYLWSTPRTHGCLHLTGRDAERFFALIDRGTPISIRQTQPEDQSLGKAVAHPEDEKVPDPPFSFLLSDESFTTPWEEARKSQTAQPPQTLRAGEPKPTTRKEPEPGKSQGNGTAGPAARPS</sequence>
<dbReference type="GO" id="GO:0008360">
    <property type="term" value="P:regulation of cell shape"/>
    <property type="evidence" value="ECO:0007669"/>
    <property type="project" value="UniProtKB-UniRule"/>
</dbReference>
<dbReference type="PANTHER" id="PTHR30582">
    <property type="entry name" value="L,D-TRANSPEPTIDASE"/>
    <property type="match status" value="1"/>
</dbReference>
<evidence type="ECO:0000313" key="10">
    <source>
        <dbReference type="EMBL" id="VVM07893.1"/>
    </source>
</evidence>
<evidence type="ECO:0000256" key="6">
    <source>
        <dbReference type="ARBA" id="ARBA00023316"/>
    </source>
</evidence>
<dbReference type="GO" id="GO:0018104">
    <property type="term" value="P:peptidoglycan-protein cross-linking"/>
    <property type="evidence" value="ECO:0007669"/>
    <property type="project" value="TreeGrafter"/>
</dbReference>
<dbReference type="GO" id="GO:0071972">
    <property type="term" value="F:peptidoglycan L,D-transpeptidase activity"/>
    <property type="evidence" value="ECO:0007669"/>
    <property type="project" value="TreeGrafter"/>
</dbReference>
<keyword evidence="4 7" id="KW-0133">Cell shape</keyword>
<evidence type="ECO:0000259" key="9">
    <source>
        <dbReference type="PROSITE" id="PS52029"/>
    </source>
</evidence>
<keyword evidence="5 7" id="KW-0573">Peptidoglycan synthesis</keyword>
<comment type="pathway">
    <text evidence="1 7">Cell wall biogenesis; peptidoglycan biosynthesis.</text>
</comment>
<organism evidence="10 11">
    <name type="scientific">Methylacidimicrobium tartarophylax</name>
    <dbReference type="NCBI Taxonomy" id="1041768"/>
    <lineage>
        <taxon>Bacteria</taxon>
        <taxon>Pseudomonadati</taxon>
        <taxon>Verrucomicrobiota</taxon>
        <taxon>Methylacidimicrobium</taxon>
    </lineage>
</organism>
<dbReference type="InterPro" id="IPR050979">
    <property type="entry name" value="LD-transpeptidase"/>
</dbReference>
<feature type="active site" description="Proton donor/acceptor" evidence="7">
    <location>
        <position position="154"/>
    </location>
</feature>
<reference evidence="10 11" key="1">
    <citation type="submission" date="2019-09" db="EMBL/GenBank/DDBJ databases">
        <authorList>
            <person name="Cremers G."/>
        </authorList>
    </citation>
    <scope>NUCLEOTIDE SEQUENCE [LARGE SCALE GENOMIC DNA]</scope>
    <source>
        <strain evidence="10">4A</strain>
    </source>
</reference>
<evidence type="ECO:0000256" key="5">
    <source>
        <dbReference type="ARBA" id="ARBA00022984"/>
    </source>
</evidence>
<feature type="compositionally biased region" description="Basic and acidic residues" evidence="8">
    <location>
        <begin position="248"/>
        <end position="260"/>
    </location>
</feature>
<dbReference type="GO" id="GO:0071555">
    <property type="term" value="P:cell wall organization"/>
    <property type="evidence" value="ECO:0007669"/>
    <property type="project" value="UniProtKB-UniRule"/>
</dbReference>
<dbReference type="RefSeq" id="WP_246186636.1">
    <property type="nucleotide sequence ID" value="NZ_CABFVA020000114.1"/>
</dbReference>
<keyword evidence="11" id="KW-1185">Reference proteome</keyword>
<evidence type="ECO:0000256" key="2">
    <source>
        <dbReference type="ARBA" id="ARBA00005992"/>
    </source>
</evidence>
<feature type="domain" description="L,D-TPase catalytic" evidence="9">
    <location>
        <begin position="56"/>
        <end position="191"/>
    </location>
</feature>
<dbReference type="Pfam" id="PF03734">
    <property type="entry name" value="YkuD"/>
    <property type="match status" value="1"/>
</dbReference>
<dbReference type="Gene3D" id="2.40.440.10">
    <property type="entry name" value="L,D-transpeptidase catalytic domain-like"/>
    <property type="match status" value="1"/>
</dbReference>
<evidence type="ECO:0000256" key="3">
    <source>
        <dbReference type="ARBA" id="ARBA00022679"/>
    </source>
</evidence>
<evidence type="ECO:0000256" key="7">
    <source>
        <dbReference type="PROSITE-ProRule" id="PRU01373"/>
    </source>
</evidence>
<feature type="active site" description="Nucleophile" evidence="7">
    <location>
        <position position="167"/>
    </location>
</feature>
<dbReference type="GO" id="GO:0005576">
    <property type="term" value="C:extracellular region"/>
    <property type="evidence" value="ECO:0007669"/>
    <property type="project" value="TreeGrafter"/>
</dbReference>
<dbReference type="SUPFAM" id="SSF141523">
    <property type="entry name" value="L,D-transpeptidase catalytic domain-like"/>
    <property type="match status" value="1"/>
</dbReference>
<dbReference type="UniPathway" id="UPA00219"/>
<feature type="region of interest" description="Disordered" evidence="8">
    <location>
        <begin position="189"/>
        <end position="276"/>
    </location>
</feature>
<gene>
    <name evidence="10" type="ORF">MAMT_01986</name>
</gene>
<evidence type="ECO:0000256" key="8">
    <source>
        <dbReference type="SAM" id="MobiDB-lite"/>
    </source>
</evidence>
<dbReference type="PANTHER" id="PTHR30582:SF2">
    <property type="entry name" value="L,D-TRANSPEPTIDASE YCIB-RELATED"/>
    <property type="match status" value="1"/>
</dbReference>
<keyword evidence="3" id="KW-0808">Transferase</keyword>
<accession>A0A5E6MEA7</accession>
<dbReference type="InterPro" id="IPR038063">
    <property type="entry name" value="Transpep_catalytic_dom"/>
</dbReference>
<name>A0A5E6MEA7_9BACT</name>
<dbReference type="Proteomes" id="UP000334923">
    <property type="component" value="Unassembled WGS sequence"/>
</dbReference>
<dbReference type="AlphaFoldDB" id="A0A5E6MEA7"/>
<comment type="similarity">
    <text evidence="2">Belongs to the YkuD family.</text>
</comment>
<dbReference type="GO" id="GO:0016740">
    <property type="term" value="F:transferase activity"/>
    <property type="evidence" value="ECO:0007669"/>
    <property type="project" value="UniProtKB-KW"/>
</dbReference>
<dbReference type="PROSITE" id="PS52029">
    <property type="entry name" value="LD_TPASE"/>
    <property type="match status" value="1"/>
</dbReference>
<dbReference type="CDD" id="cd16913">
    <property type="entry name" value="YkuD_like"/>
    <property type="match status" value="1"/>
</dbReference>
<proteinExistence type="inferred from homology"/>
<evidence type="ECO:0000256" key="1">
    <source>
        <dbReference type="ARBA" id="ARBA00004752"/>
    </source>
</evidence>
<dbReference type="InterPro" id="IPR005490">
    <property type="entry name" value="LD_TPept_cat_dom"/>
</dbReference>
<dbReference type="EMBL" id="CABFVA020000114">
    <property type="protein sequence ID" value="VVM07893.1"/>
    <property type="molecule type" value="Genomic_DNA"/>
</dbReference>
<evidence type="ECO:0000256" key="4">
    <source>
        <dbReference type="ARBA" id="ARBA00022960"/>
    </source>
</evidence>
<protein>
    <recommendedName>
        <fullName evidence="9">L,D-TPase catalytic domain-containing protein</fullName>
    </recommendedName>
</protein>
<keyword evidence="6 7" id="KW-0961">Cell wall biogenesis/degradation</keyword>